<dbReference type="InterPro" id="IPR036691">
    <property type="entry name" value="Endo/exonu/phosph_ase_sf"/>
</dbReference>
<protein>
    <recommendedName>
        <fullName evidence="1">Reverse transcriptase domain-containing protein</fullName>
    </recommendedName>
</protein>
<dbReference type="SUPFAM" id="SSF56672">
    <property type="entry name" value="DNA/RNA polymerases"/>
    <property type="match status" value="1"/>
</dbReference>
<dbReference type="Pfam" id="PF03372">
    <property type="entry name" value="Exo_endo_phos"/>
    <property type="match status" value="1"/>
</dbReference>
<dbReference type="Pfam" id="PF00078">
    <property type="entry name" value="RVT_1"/>
    <property type="match status" value="1"/>
</dbReference>
<dbReference type="Gene3D" id="3.60.10.10">
    <property type="entry name" value="Endonuclease/exonuclease/phosphatase"/>
    <property type="match status" value="1"/>
</dbReference>
<dbReference type="GO" id="GO:0003824">
    <property type="term" value="F:catalytic activity"/>
    <property type="evidence" value="ECO:0007669"/>
    <property type="project" value="InterPro"/>
</dbReference>
<name>A0A8R2JVF1_ACYPI</name>
<accession>A0A8R2JVF1</accession>
<evidence type="ECO:0000313" key="3">
    <source>
        <dbReference type="Proteomes" id="UP000007819"/>
    </source>
</evidence>
<dbReference type="SUPFAM" id="SSF56219">
    <property type="entry name" value="DNase I-like"/>
    <property type="match status" value="1"/>
</dbReference>
<evidence type="ECO:0000259" key="1">
    <source>
        <dbReference type="PROSITE" id="PS50878"/>
    </source>
</evidence>
<dbReference type="GO" id="GO:0071897">
    <property type="term" value="P:DNA biosynthetic process"/>
    <property type="evidence" value="ECO:0007669"/>
    <property type="project" value="UniProtKB-ARBA"/>
</dbReference>
<dbReference type="KEGG" id="api:100575877"/>
<dbReference type="AlphaFoldDB" id="A0A8R2JVF1"/>
<dbReference type="Proteomes" id="UP000007819">
    <property type="component" value="Unassembled WGS sequence"/>
</dbReference>
<keyword evidence="3" id="KW-1185">Reference proteome</keyword>
<dbReference type="GeneID" id="100575877"/>
<proteinExistence type="predicted"/>
<feature type="domain" description="Reverse transcriptase" evidence="1">
    <location>
        <begin position="544"/>
        <end position="783"/>
    </location>
</feature>
<dbReference type="InterPro" id="IPR005135">
    <property type="entry name" value="Endo/exonuclease/phosphatase"/>
</dbReference>
<dbReference type="RefSeq" id="XP_029348373.1">
    <property type="nucleotide sequence ID" value="XM_029492513.1"/>
</dbReference>
<dbReference type="EnsemblMetazoa" id="XM_029492513.1">
    <property type="protein sequence ID" value="XP_029348373.1"/>
    <property type="gene ID" value="LOC100575877"/>
</dbReference>
<dbReference type="CDD" id="cd01650">
    <property type="entry name" value="RT_nLTR_like"/>
    <property type="match status" value="1"/>
</dbReference>
<sequence length="785" mass="90310">MGDNRLSDLMVLNLEKEEAKYLKVLSTEQEVAGNDLLKTAESSVFPSAATTAGAGGARHRLMGLTRKVALPSPSVPPVHCISRTLTLSGWGSLDPKNKPRTRFNGKRHGNGNTELTFGTWNVRTLYKPGAAQSMIKEVEKYGLGVVALQEIRWKEAGSIDMGNMTILFGGCDERRQYGDGFSVRKNIVPTIKDFRIINPRLALLKIETKSFDIVFINVHAPTEDKSQQEKEKFYTEIEQLLEGISNSKIKIVLGDMNAKIGKERSYRPTIGTHSLHEMTNGNGTKLVDIAIGKGLKVKSTMFPHKDIHKGTWVSPDRGTTYRGADCDSDHFLLASNLRVKLKTMSRNMRPEIVMYDVEKLRDSRKAREFQENIQKMAREFNSNPETGEAHRTKKTWFNAICQEALKIRKIARERWLNDANNQEEERIFRVKRKEVHNIFRCENRKHVQNVIREAEQDYRLHNTRQLYHKYFEKLLNCEVPVDTFTYGHNEPNYDPFPPPSKEEIEQQIKRLKSHKSPGKDDLQGEILKHADSSMIESIYLLIKEVWETEILPIDWGVAYICPIHKKGDKQVCSNYRGIALLDTTYKVLSYCILDRIKPLAEQVVGDYQCGFRQNRSTTDQIFIIRQLFQKSWEYNKELHVIFVDFQKAYDRIDRTSITEILKHFHFPRKIVQLVEASIRQTKVKVKVGNATSRMVEVIREINIGRDEGVRMDRTCFSLLAYADDIIVLLGEDEQKVVGLCGRLIESAKKVGLHLNIEKTQYMKVSRELDNHQETETITVGQYEFK</sequence>
<dbReference type="PROSITE" id="PS50878">
    <property type="entry name" value="RT_POL"/>
    <property type="match status" value="1"/>
</dbReference>
<organism evidence="2 3">
    <name type="scientific">Acyrthosiphon pisum</name>
    <name type="common">Pea aphid</name>
    <dbReference type="NCBI Taxonomy" id="7029"/>
    <lineage>
        <taxon>Eukaryota</taxon>
        <taxon>Metazoa</taxon>
        <taxon>Ecdysozoa</taxon>
        <taxon>Arthropoda</taxon>
        <taxon>Hexapoda</taxon>
        <taxon>Insecta</taxon>
        <taxon>Pterygota</taxon>
        <taxon>Neoptera</taxon>
        <taxon>Paraneoptera</taxon>
        <taxon>Hemiptera</taxon>
        <taxon>Sternorrhyncha</taxon>
        <taxon>Aphidomorpha</taxon>
        <taxon>Aphidoidea</taxon>
        <taxon>Aphididae</taxon>
        <taxon>Macrosiphini</taxon>
        <taxon>Acyrthosiphon</taxon>
    </lineage>
</organism>
<reference evidence="3" key="1">
    <citation type="submission" date="2010-06" db="EMBL/GenBank/DDBJ databases">
        <authorList>
            <person name="Jiang H."/>
            <person name="Abraham K."/>
            <person name="Ali S."/>
            <person name="Alsbrooks S.L."/>
            <person name="Anim B.N."/>
            <person name="Anosike U.S."/>
            <person name="Attaway T."/>
            <person name="Bandaranaike D.P."/>
            <person name="Battles P.K."/>
            <person name="Bell S.N."/>
            <person name="Bell A.V."/>
            <person name="Beltran B."/>
            <person name="Bickham C."/>
            <person name="Bustamante Y."/>
            <person name="Caleb T."/>
            <person name="Canada A."/>
            <person name="Cardenas V."/>
            <person name="Carter K."/>
            <person name="Chacko J."/>
            <person name="Chandrabose M.N."/>
            <person name="Chavez D."/>
            <person name="Chavez A."/>
            <person name="Chen L."/>
            <person name="Chu H.-S."/>
            <person name="Claassen K.J."/>
            <person name="Cockrell R."/>
            <person name="Collins M."/>
            <person name="Cooper J.A."/>
            <person name="Cree A."/>
            <person name="Curry S.M."/>
            <person name="Da Y."/>
            <person name="Dao M.D."/>
            <person name="Das B."/>
            <person name="Davila M.-L."/>
            <person name="Davy-Carroll L."/>
            <person name="Denson S."/>
            <person name="Dinh H."/>
            <person name="Ebong V.E."/>
            <person name="Edwards J.R."/>
            <person name="Egan A."/>
            <person name="El-Daye J."/>
            <person name="Escobedo L."/>
            <person name="Fernandez S."/>
            <person name="Fernando P.R."/>
            <person name="Flagg N."/>
            <person name="Forbes L.D."/>
            <person name="Fowler R.G."/>
            <person name="Fu Q."/>
            <person name="Gabisi R.A."/>
            <person name="Ganer J."/>
            <person name="Garbino Pronczuk A."/>
            <person name="Garcia R.M."/>
            <person name="Garner T."/>
            <person name="Garrett T.E."/>
            <person name="Gonzalez D.A."/>
            <person name="Hamid H."/>
            <person name="Hawkins E.S."/>
            <person name="Hirani K."/>
            <person name="Hogues M.E."/>
            <person name="Hollins B."/>
            <person name="Hsiao C.-H."/>
            <person name="Jabil R."/>
            <person name="James M.L."/>
            <person name="Jhangiani S.N."/>
            <person name="Johnson B."/>
            <person name="Johnson Q."/>
            <person name="Joshi V."/>
            <person name="Kalu J.B."/>
            <person name="Kam C."/>
            <person name="Kashfia A."/>
            <person name="Keebler J."/>
            <person name="Kisamo H."/>
            <person name="Kovar C.L."/>
            <person name="Lago L.A."/>
            <person name="Lai C.-Y."/>
            <person name="Laidlaw J."/>
            <person name="Lara F."/>
            <person name="Le T.-K."/>
            <person name="Lee S.L."/>
            <person name="Legall F.H."/>
            <person name="Lemon S.J."/>
            <person name="Lewis L.R."/>
            <person name="Li B."/>
            <person name="Liu Y."/>
            <person name="Liu Y.-S."/>
            <person name="Lopez J."/>
            <person name="Lozado R.J."/>
            <person name="Lu J."/>
            <person name="Madu R.C."/>
            <person name="Maheshwari M."/>
            <person name="Maheshwari R."/>
            <person name="Malloy K."/>
            <person name="Martinez E."/>
            <person name="Mathew T."/>
            <person name="Mercado I.C."/>
            <person name="Mercado C."/>
            <person name="Meyer B."/>
            <person name="Montgomery K."/>
            <person name="Morgan M.B."/>
            <person name="Munidasa M."/>
            <person name="Nazareth L.V."/>
            <person name="Nelson J."/>
            <person name="Ng B.M."/>
            <person name="Nguyen N.B."/>
            <person name="Nguyen P.Q."/>
            <person name="Nguyen T."/>
            <person name="Obregon M."/>
            <person name="Okwuonu G.O."/>
            <person name="Onwere C.G."/>
            <person name="Orozco G."/>
            <person name="Parra A."/>
            <person name="Patel S."/>
            <person name="Patil S."/>
            <person name="Perez A."/>
            <person name="Perez Y."/>
            <person name="Pham C."/>
            <person name="Primus E.L."/>
            <person name="Pu L.-L."/>
            <person name="Puazo M."/>
            <person name="Qin X."/>
            <person name="Quiroz J.B."/>
            <person name="Reese J."/>
            <person name="Richards S."/>
            <person name="Rives C.M."/>
            <person name="Robberts R."/>
            <person name="Ruiz S.J."/>
            <person name="Ruiz M.J."/>
            <person name="Santibanez J."/>
            <person name="Schneider B.W."/>
            <person name="Sisson I."/>
            <person name="Smith M."/>
            <person name="Sodergren E."/>
            <person name="Song X.-Z."/>
            <person name="Song B.B."/>
            <person name="Summersgill H."/>
            <person name="Thelus R."/>
            <person name="Thornton R.D."/>
            <person name="Trejos Z.Y."/>
            <person name="Usmani K."/>
            <person name="Vattathil S."/>
            <person name="Villasana D."/>
            <person name="Walker D.L."/>
            <person name="Wang S."/>
            <person name="Wang K."/>
            <person name="White C.S."/>
            <person name="Williams A.C."/>
            <person name="Williamson J."/>
            <person name="Wilson K."/>
            <person name="Woghiren I.O."/>
            <person name="Woodworth J.R."/>
            <person name="Worley K.C."/>
            <person name="Wright R.A."/>
            <person name="Wu W."/>
            <person name="Young L."/>
            <person name="Zhang L."/>
            <person name="Zhang J."/>
            <person name="Zhu Y."/>
            <person name="Muzny D.M."/>
            <person name="Weinstock G."/>
            <person name="Gibbs R.A."/>
        </authorList>
    </citation>
    <scope>NUCLEOTIDE SEQUENCE [LARGE SCALE GENOMIC DNA]</scope>
    <source>
        <strain evidence="3">LSR1</strain>
    </source>
</reference>
<dbReference type="InterPro" id="IPR043502">
    <property type="entry name" value="DNA/RNA_pol_sf"/>
</dbReference>
<reference evidence="2" key="2">
    <citation type="submission" date="2022-06" db="UniProtKB">
        <authorList>
            <consortium name="EnsemblMetazoa"/>
        </authorList>
    </citation>
    <scope>IDENTIFICATION</scope>
</reference>
<evidence type="ECO:0000313" key="2">
    <source>
        <dbReference type="EnsemblMetazoa" id="XP_029348373.1"/>
    </source>
</evidence>
<dbReference type="CDD" id="cd09076">
    <property type="entry name" value="L1-EN"/>
    <property type="match status" value="1"/>
</dbReference>
<dbReference type="OrthoDB" id="6621896at2759"/>
<dbReference type="PANTHER" id="PTHR19446">
    <property type="entry name" value="REVERSE TRANSCRIPTASES"/>
    <property type="match status" value="1"/>
</dbReference>
<dbReference type="InterPro" id="IPR000477">
    <property type="entry name" value="RT_dom"/>
</dbReference>